<organism evidence="1 2">
    <name type="scientific">Mesorhizobium shangrilense</name>
    <dbReference type="NCBI Taxonomy" id="460060"/>
    <lineage>
        <taxon>Bacteria</taxon>
        <taxon>Pseudomonadati</taxon>
        <taxon>Pseudomonadota</taxon>
        <taxon>Alphaproteobacteria</taxon>
        <taxon>Hyphomicrobiales</taxon>
        <taxon>Phyllobacteriaceae</taxon>
        <taxon>Mesorhizobium</taxon>
    </lineage>
</organism>
<dbReference type="EMBL" id="JBEWSZ010000004">
    <property type="protein sequence ID" value="MET2831447.1"/>
    <property type="molecule type" value="Genomic_DNA"/>
</dbReference>
<evidence type="ECO:0000313" key="2">
    <source>
        <dbReference type="Proteomes" id="UP001548832"/>
    </source>
</evidence>
<sequence length="65" mass="7269">MTNFKVEEMEGDSAVREISVVALSRVHAVMKTVNRPIKAGREQGKRWIRVTQNTSGLTGVFHVTD</sequence>
<evidence type="ECO:0000313" key="1">
    <source>
        <dbReference type="EMBL" id="MET2831447.1"/>
    </source>
</evidence>
<reference evidence="1 2" key="1">
    <citation type="submission" date="2024-06" db="EMBL/GenBank/DDBJ databases">
        <authorList>
            <person name="Kim D.-U."/>
        </authorList>
    </citation>
    <scope>NUCLEOTIDE SEQUENCE [LARGE SCALE GENOMIC DNA]</scope>
    <source>
        <strain evidence="1 2">KACC15460</strain>
    </source>
</reference>
<name>A0ABV2DMY6_9HYPH</name>
<dbReference type="Proteomes" id="UP001548832">
    <property type="component" value="Unassembled WGS sequence"/>
</dbReference>
<keyword evidence="2" id="KW-1185">Reference proteome</keyword>
<gene>
    <name evidence="1" type="ORF">ABVQ20_31325</name>
</gene>
<comment type="caution">
    <text evidence="1">The sequence shown here is derived from an EMBL/GenBank/DDBJ whole genome shotgun (WGS) entry which is preliminary data.</text>
</comment>
<protein>
    <submittedName>
        <fullName evidence="1">Uncharacterized protein</fullName>
    </submittedName>
</protein>
<dbReference type="RefSeq" id="WP_354463565.1">
    <property type="nucleotide sequence ID" value="NZ_JBEWSZ010000004.1"/>
</dbReference>
<proteinExistence type="predicted"/>
<accession>A0ABV2DMY6</accession>